<gene>
    <name evidence="1" type="ORF">BTDB27_003405</name>
</gene>
<dbReference type="RefSeq" id="WP_196231820.1">
    <property type="nucleotide sequence ID" value="NZ_HG810018.1"/>
</dbReference>
<sequence length="50" mass="6057">MNTINVERVQNERENLEGKIKKMLILEQIFSEDEEFIHMVNKIKTMIKNH</sequence>
<dbReference type="HOGENOM" id="CLU_208876_0_0_9"/>
<proteinExistence type="predicted"/>
<dbReference type="AlphaFoldDB" id="W8Y6J0"/>
<protein>
    <submittedName>
        <fullName evidence="1">Uncharacterized protein</fullName>
    </submittedName>
</protein>
<evidence type="ECO:0000313" key="1">
    <source>
        <dbReference type="EMBL" id="CDN37063.1"/>
    </source>
</evidence>
<dbReference type="Proteomes" id="UP000030682">
    <property type="component" value="Unassembled WGS sequence"/>
</dbReference>
<dbReference type="EMBL" id="HG810018">
    <property type="protein sequence ID" value="CDN37063.1"/>
    <property type="molecule type" value="Genomic_DNA"/>
</dbReference>
<accession>W8Y6J0</accession>
<reference evidence="1" key="1">
    <citation type="submission" date="2014-01" db="EMBL/GenBank/DDBJ databases">
        <title>Draft genome sequence of highly nematicidal Bacillus thuringiensis DB27.</title>
        <authorList>
            <person name="Iatsenko I."/>
            <person name="Pickard D."/>
            <person name="Corton C."/>
            <person name="Dougan G."/>
            <person name="Sommer R.J."/>
        </authorList>
    </citation>
    <scope>NUCLEOTIDE SEQUENCE [LARGE SCALE GENOMIC DNA]</scope>
    <source>
        <strain evidence="1">DB27</strain>
    </source>
</reference>
<reference evidence="1" key="2">
    <citation type="submission" date="2014-01" db="EMBL/GenBank/DDBJ databases">
        <authorList>
            <person name="Aslett M."/>
        </authorList>
    </citation>
    <scope>NUCLEOTIDE SEQUENCE [LARGE SCALE GENOMIC DNA]</scope>
    <source>
        <strain evidence="1">DB27</strain>
    </source>
</reference>
<name>W8Y6J0_BACTU</name>
<organism evidence="1">
    <name type="scientific">Bacillus thuringiensis DB27</name>
    <dbReference type="NCBI Taxonomy" id="1431339"/>
    <lineage>
        <taxon>Bacteria</taxon>
        <taxon>Bacillati</taxon>
        <taxon>Bacillota</taxon>
        <taxon>Bacilli</taxon>
        <taxon>Bacillales</taxon>
        <taxon>Bacillaceae</taxon>
        <taxon>Bacillus</taxon>
        <taxon>Bacillus cereus group</taxon>
    </lineage>
</organism>